<keyword evidence="9" id="KW-1185">Reference proteome</keyword>
<dbReference type="Gene3D" id="3.90.1150.10">
    <property type="entry name" value="Aspartate Aminotransferase, domain 1"/>
    <property type="match status" value="1"/>
</dbReference>
<reference evidence="9" key="1">
    <citation type="submission" date="2016-02" db="EMBL/GenBank/DDBJ databases">
        <title>Draft genome sequence of Microdochium bolleyi, a fungal endophyte of beachgrass.</title>
        <authorList>
            <consortium name="DOE Joint Genome Institute"/>
            <person name="David A.S."/>
            <person name="May G."/>
            <person name="Haridas S."/>
            <person name="Lim J."/>
            <person name="Wang M."/>
            <person name="Labutti K."/>
            <person name="Lipzen A."/>
            <person name="Barry K."/>
            <person name="Grigoriev I.V."/>
        </authorList>
    </citation>
    <scope>NUCLEOTIDE SEQUENCE [LARGE SCALE GENOMIC DNA]</scope>
    <source>
        <strain evidence="9">J235TASD1</strain>
    </source>
</reference>
<dbReference type="InterPro" id="IPR004839">
    <property type="entry name" value="Aminotransferase_I/II_large"/>
</dbReference>
<evidence type="ECO:0000256" key="3">
    <source>
        <dbReference type="ARBA" id="ARBA00022679"/>
    </source>
</evidence>
<dbReference type="InterPro" id="IPR050087">
    <property type="entry name" value="AON_synthase_class-II"/>
</dbReference>
<dbReference type="PROSITE" id="PS00599">
    <property type="entry name" value="AA_TRANSFER_CLASS_2"/>
    <property type="match status" value="1"/>
</dbReference>
<dbReference type="PANTHER" id="PTHR13693:SF77">
    <property type="entry name" value="8-AMINO-7-OXONONANOATE SYNTHASE"/>
    <property type="match status" value="1"/>
</dbReference>
<sequence>MTPTQQKDFGAQWRAEWADANKIRAPGMKDASPFYRNIEAELDLARSGGGALALHPNTDVTDVSSCDILGLGHSGALREEFLKELAAHPNFYVGAGGTRLLNGTTSYQMQVESELAELMGYESALVVHSGCTANQAIWSTVPRTGDVIVYDELSHATALMGMKISLALEQRPFKHNDVEHFIEVLESVKESMPLVRDGKRCVIIGVESWYSMNGDICPLRELIAAANDIFPHGNAQFVVDEAHSYGVCGPDGTGFVRELGLTDQVAITMATFTKALACAGGIILSNNTIRRLLINHIRLTTSRVGQQARDHVYDLVRFYLDTLTSHPTYKRAHRRGMLDMPHFEDDGMWHEVPITHLVPLWCRRPNHALYLAFHLTRAGFNPCNIAFPIVGKGEDRVRLTLHAYNTREEMVRLVESIMEFTEEMFAIEASGDKTRLPAAARLAYALFDEATAEGGHSDEEEGGKNTSNSNSSTNSVNGEEEHVHNLAASKDVVSRGPVPITV</sequence>
<dbReference type="GO" id="GO:0016740">
    <property type="term" value="F:transferase activity"/>
    <property type="evidence" value="ECO:0007669"/>
    <property type="project" value="UniProtKB-KW"/>
</dbReference>
<dbReference type="InParanoid" id="A0A136ISN9"/>
<dbReference type="GO" id="GO:0009102">
    <property type="term" value="P:biotin biosynthetic process"/>
    <property type="evidence" value="ECO:0007669"/>
    <property type="project" value="TreeGrafter"/>
</dbReference>
<evidence type="ECO:0000256" key="4">
    <source>
        <dbReference type="ARBA" id="ARBA00022898"/>
    </source>
</evidence>
<evidence type="ECO:0000256" key="1">
    <source>
        <dbReference type="ARBA" id="ARBA00001933"/>
    </source>
</evidence>
<gene>
    <name evidence="8" type="ORF">Micbo1qcDRAFT_124015</name>
</gene>
<feature type="compositionally biased region" description="Low complexity" evidence="6">
    <location>
        <begin position="464"/>
        <end position="477"/>
    </location>
</feature>
<protein>
    <submittedName>
        <fullName evidence="8">Pyridoxal phosphate-dependent transferase</fullName>
    </submittedName>
</protein>
<evidence type="ECO:0000256" key="2">
    <source>
        <dbReference type="ARBA" id="ARBA00010008"/>
    </source>
</evidence>
<dbReference type="EMBL" id="KQ964260">
    <property type="protein sequence ID" value="KXJ87972.1"/>
    <property type="molecule type" value="Genomic_DNA"/>
</dbReference>
<comment type="cofactor">
    <cofactor evidence="1 5">
        <name>pyridoxal 5'-phosphate</name>
        <dbReference type="ChEBI" id="CHEBI:597326"/>
    </cofactor>
</comment>
<dbReference type="InterPro" id="IPR015421">
    <property type="entry name" value="PyrdxlP-dep_Trfase_major"/>
</dbReference>
<dbReference type="GO" id="GO:0030170">
    <property type="term" value="F:pyridoxal phosphate binding"/>
    <property type="evidence" value="ECO:0007669"/>
    <property type="project" value="InterPro"/>
</dbReference>
<name>A0A136ISN9_9PEZI</name>
<evidence type="ECO:0000313" key="9">
    <source>
        <dbReference type="Proteomes" id="UP000070501"/>
    </source>
</evidence>
<dbReference type="SUPFAM" id="SSF53383">
    <property type="entry name" value="PLP-dependent transferases"/>
    <property type="match status" value="1"/>
</dbReference>
<dbReference type="AlphaFoldDB" id="A0A136ISN9"/>
<proteinExistence type="inferred from homology"/>
<feature type="domain" description="Aminotransferase class I/classII large" evidence="7">
    <location>
        <begin position="83"/>
        <end position="417"/>
    </location>
</feature>
<dbReference type="InterPro" id="IPR015424">
    <property type="entry name" value="PyrdxlP-dep_Trfase"/>
</dbReference>
<accession>A0A136ISN9</accession>
<dbReference type="Pfam" id="PF00155">
    <property type="entry name" value="Aminotran_1_2"/>
    <property type="match status" value="1"/>
</dbReference>
<organism evidence="8 9">
    <name type="scientific">Microdochium bolleyi</name>
    <dbReference type="NCBI Taxonomy" id="196109"/>
    <lineage>
        <taxon>Eukaryota</taxon>
        <taxon>Fungi</taxon>
        <taxon>Dikarya</taxon>
        <taxon>Ascomycota</taxon>
        <taxon>Pezizomycotina</taxon>
        <taxon>Sordariomycetes</taxon>
        <taxon>Xylariomycetidae</taxon>
        <taxon>Xylariales</taxon>
        <taxon>Microdochiaceae</taxon>
        <taxon>Microdochium</taxon>
    </lineage>
</organism>
<dbReference type="InterPro" id="IPR001917">
    <property type="entry name" value="Aminotrans_II_pyridoxalP_BS"/>
</dbReference>
<keyword evidence="4 5" id="KW-0663">Pyridoxal phosphate</keyword>
<keyword evidence="3 8" id="KW-0808">Transferase</keyword>
<evidence type="ECO:0000256" key="6">
    <source>
        <dbReference type="SAM" id="MobiDB-lite"/>
    </source>
</evidence>
<dbReference type="OrthoDB" id="2382073at2759"/>
<evidence type="ECO:0000259" key="7">
    <source>
        <dbReference type="Pfam" id="PF00155"/>
    </source>
</evidence>
<comment type="similarity">
    <text evidence="2">Belongs to the class-II pyridoxal-phosphate-dependent aminotransferase family. BioF subfamily.</text>
</comment>
<feature type="region of interest" description="Disordered" evidence="6">
    <location>
        <begin position="453"/>
        <end position="502"/>
    </location>
</feature>
<dbReference type="InterPro" id="IPR015422">
    <property type="entry name" value="PyrdxlP-dep_Trfase_small"/>
</dbReference>
<evidence type="ECO:0000313" key="8">
    <source>
        <dbReference type="EMBL" id="KXJ87972.1"/>
    </source>
</evidence>
<dbReference type="STRING" id="196109.A0A136ISN9"/>
<dbReference type="Proteomes" id="UP000070501">
    <property type="component" value="Unassembled WGS sequence"/>
</dbReference>
<dbReference type="Gene3D" id="3.40.640.10">
    <property type="entry name" value="Type I PLP-dependent aspartate aminotransferase-like (Major domain)"/>
    <property type="match status" value="1"/>
</dbReference>
<evidence type="ECO:0000256" key="5">
    <source>
        <dbReference type="RuleBase" id="RU003693"/>
    </source>
</evidence>
<dbReference type="PANTHER" id="PTHR13693">
    <property type="entry name" value="CLASS II AMINOTRANSFERASE/8-AMINO-7-OXONONANOATE SYNTHASE"/>
    <property type="match status" value="1"/>
</dbReference>